<feature type="region of interest" description="Disordered" evidence="1">
    <location>
        <begin position="21"/>
        <end position="68"/>
    </location>
</feature>
<reference evidence="4" key="1">
    <citation type="journal article" date="2017" name="bioRxiv">
        <title>Comparative analysis of the genomes of Stylophora pistillata and Acropora digitifera provides evidence for extensive differences between species of corals.</title>
        <authorList>
            <person name="Voolstra C.R."/>
            <person name="Li Y."/>
            <person name="Liew Y.J."/>
            <person name="Baumgarten S."/>
            <person name="Zoccola D."/>
            <person name="Flot J.-F."/>
            <person name="Tambutte S."/>
            <person name="Allemand D."/>
            <person name="Aranda M."/>
        </authorList>
    </citation>
    <scope>NUCLEOTIDE SEQUENCE [LARGE SCALE GENOMIC DNA]</scope>
</reference>
<evidence type="ECO:0000259" key="2">
    <source>
        <dbReference type="Pfam" id="PF17921"/>
    </source>
</evidence>
<dbReference type="InterPro" id="IPR008042">
    <property type="entry name" value="Retrotrans_Pao"/>
</dbReference>
<dbReference type="InterPro" id="IPR043502">
    <property type="entry name" value="DNA/RNA_pol_sf"/>
</dbReference>
<dbReference type="Pfam" id="PF17921">
    <property type="entry name" value="Integrase_H2C2"/>
    <property type="match status" value="1"/>
</dbReference>
<dbReference type="CDD" id="cd01644">
    <property type="entry name" value="RT_pepA17"/>
    <property type="match status" value="1"/>
</dbReference>
<dbReference type="PANTHER" id="PTHR47331">
    <property type="entry name" value="PHD-TYPE DOMAIN-CONTAINING PROTEIN"/>
    <property type="match status" value="1"/>
</dbReference>
<evidence type="ECO:0000313" key="4">
    <source>
        <dbReference type="Proteomes" id="UP000225706"/>
    </source>
</evidence>
<dbReference type="Gene3D" id="1.10.340.70">
    <property type="match status" value="1"/>
</dbReference>
<gene>
    <name evidence="3" type="ORF">AWC38_SpisGene3466</name>
</gene>
<dbReference type="PANTHER" id="PTHR47331:SF1">
    <property type="entry name" value="GAG-LIKE PROTEIN"/>
    <property type="match status" value="1"/>
</dbReference>
<dbReference type="Proteomes" id="UP000225706">
    <property type="component" value="Unassembled WGS sequence"/>
</dbReference>
<dbReference type="STRING" id="50429.A0A2B4SLX1"/>
<comment type="caution">
    <text evidence="3">The sequence shown here is derived from an EMBL/GenBank/DDBJ whole genome shotgun (WGS) entry which is preliminary data.</text>
</comment>
<feature type="compositionally biased region" description="Polar residues" evidence="1">
    <location>
        <begin position="36"/>
        <end position="49"/>
    </location>
</feature>
<sequence>MKRSLRRLEWKKRAAVSLDVRYNKEHNTLLHPPSSEPDNGSTSKSQPNRGSLRLNASDGSNFETSNQDGVNVTAATGAGERVCLSVVPLKVKAKRSDLPPLETYPLLDSGSTVTLCPEHLPKKIGVSGPRLNFTLSGMTGSTRVERQLLDIVVTSMDETVSVELPNVRTVKQMPISSDCIVKKGDLARWSHLYDIELQELEVGEVMLVFGLKEKPSLFLPQEYKAGGEDEPVAVRYSLGWTVIGPVHCQKDEPNCSANFTRTIESSIVYDNVPVLRDEHVCPSPIEGRLSEEPDNDDLNEQFTDELAGQKDTNLSLFSKVESEIRDEELHQQLERLWKTDFENTEVETKLLCLGDVTHRKFPNNKTMAERRALLLKRRLMKDEDLLEKYRTTMNDYIKKGHAEMVPEEELNTRNRPVWFLPHHPVTHPLKPDKVRMVYDCAAKFGQTSLNQQLLQGPDQTNQLVGVLSRFRQNSIGIVADIEAMFHQVLVDPKDHDSLRFLWWPNGDLRKEMKEYRMVKHLFGATSSPCVANFCLRKTAQSYQEEFEKEVVETVNRNMYVEVMMKSTSTTGKAISLASQLRMLLEKGGFRLTKWYSNDREVMATIPESERAKSVANLELEQLPTESVLGLKWNIEEDKFVWEVMEKMLQRVSQKPVKRRGIVSAVYSLFDPLGFIAPYAMNAKLLLQTLSRKRLGWDDTLEETDKEQLKRWLDDLPKLHQIQVDGCFKPQGFGEVKDVQLHLFSDATRQGYAAVAYLRLKDVTNQVHCAFVMGKERLTPIREISIPRLELTAAVISVRLSKIIQEELDMTIDRVSYWSDSTSVLKCINNESKRFHTFESNRLTVILNSSKPSEWRYVNGDDNPADDGSKGLKIDTMLRDDRWLKGPKFLWEDESYWPNMIKVPVLGDDDEEVRKEAQIYVSTVQSNVLDDLISFYSCWWRLKCSITWLLRYKQYLQMKVLLRRNAPIASGSSVESIKMHLMNCGHLTIAELQIAEREIFKRVQQVAFPEVIDVLSATECCEDRRYPKVLKKAGTSIRQLNPQNKEGLLRVGGRLVNAPFGDERKHPIILPYKHHVTDLIIKQCHENLGHMGQESVLSSLIETVWIVKGRSAMRRVLRRCMFCQRQKSACPWEQFMANLPEVRLVPEKPPFTYIGVDYFGPLEV</sequence>
<proteinExistence type="predicted"/>
<dbReference type="InterPro" id="IPR041588">
    <property type="entry name" value="Integrase_H2C2"/>
</dbReference>
<feature type="domain" description="Integrase zinc-binding" evidence="2">
    <location>
        <begin position="1075"/>
        <end position="1127"/>
    </location>
</feature>
<evidence type="ECO:0000256" key="1">
    <source>
        <dbReference type="SAM" id="MobiDB-lite"/>
    </source>
</evidence>
<dbReference type="AlphaFoldDB" id="A0A2B4SLX1"/>
<protein>
    <recommendedName>
        <fullName evidence="2">Integrase zinc-binding domain-containing protein</fullName>
    </recommendedName>
</protein>
<evidence type="ECO:0000313" key="3">
    <source>
        <dbReference type="EMBL" id="PFX31694.1"/>
    </source>
</evidence>
<dbReference type="EMBL" id="LSMT01000032">
    <property type="protein sequence ID" value="PFX31694.1"/>
    <property type="molecule type" value="Genomic_DNA"/>
</dbReference>
<dbReference type="SUPFAM" id="SSF56672">
    <property type="entry name" value="DNA/RNA polymerases"/>
    <property type="match status" value="1"/>
</dbReference>
<dbReference type="Pfam" id="PF05380">
    <property type="entry name" value="Peptidase_A17"/>
    <property type="match status" value="1"/>
</dbReference>
<keyword evidence="4" id="KW-1185">Reference proteome</keyword>
<organism evidence="3 4">
    <name type="scientific">Stylophora pistillata</name>
    <name type="common">Smooth cauliflower coral</name>
    <dbReference type="NCBI Taxonomy" id="50429"/>
    <lineage>
        <taxon>Eukaryota</taxon>
        <taxon>Metazoa</taxon>
        <taxon>Cnidaria</taxon>
        <taxon>Anthozoa</taxon>
        <taxon>Hexacorallia</taxon>
        <taxon>Scleractinia</taxon>
        <taxon>Astrocoeniina</taxon>
        <taxon>Pocilloporidae</taxon>
        <taxon>Stylophora</taxon>
    </lineage>
</organism>
<name>A0A2B4SLX1_STYPI</name>
<feature type="compositionally biased region" description="Polar residues" evidence="1">
    <location>
        <begin position="57"/>
        <end position="68"/>
    </location>
</feature>
<accession>A0A2B4SLX1</accession>
<dbReference type="OrthoDB" id="5975670at2759"/>